<dbReference type="STRING" id="439219.SAMN02910293_00335"/>
<protein>
    <submittedName>
        <fullName evidence="2">CpXC protein</fullName>
    </submittedName>
</protein>
<organism evidence="2 3">
    <name type="scientific">Streptococcus henryi</name>
    <dbReference type="NCBI Taxonomy" id="439219"/>
    <lineage>
        <taxon>Bacteria</taxon>
        <taxon>Bacillati</taxon>
        <taxon>Bacillota</taxon>
        <taxon>Bacilli</taxon>
        <taxon>Lactobacillales</taxon>
        <taxon>Streptococcaceae</taxon>
        <taxon>Streptococcus</taxon>
    </lineage>
</organism>
<evidence type="ECO:0000259" key="1">
    <source>
        <dbReference type="Pfam" id="PF14353"/>
    </source>
</evidence>
<dbReference type="Proteomes" id="UP000182508">
    <property type="component" value="Unassembled WGS sequence"/>
</dbReference>
<keyword evidence="3" id="KW-1185">Reference proteome</keyword>
<evidence type="ECO:0000313" key="2">
    <source>
        <dbReference type="EMBL" id="SDB06904.1"/>
    </source>
</evidence>
<dbReference type="EMBL" id="FMXP01000004">
    <property type="protein sequence ID" value="SDB06904.1"/>
    <property type="molecule type" value="Genomic_DNA"/>
</dbReference>
<accession>A0A1G6AES7</accession>
<gene>
    <name evidence="2" type="ORF">SAMN02910293_00335</name>
</gene>
<feature type="domain" description="CpXC" evidence="1">
    <location>
        <begin position="10"/>
        <end position="125"/>
    </location>
</feature>
<evidence type="ECO:0000313" key="3">
    <source>
        <dbReference type="Proteomes" id="UP000182508"/>
    </source>
</evidence>
<dbReference type="RefSeq" id="WP_074485068.1">
    <property type="nucleotide sequence ID" value="NZ_FMXP01000004.1"/>
</dbReference>
<reference evidence="2 3" key="1">
    <citation type="submission" date="2016-10" db="EMBL/GenBank/DDBJ databases">
        <authorList>
            <person name="de Groot N.N."/>
        </authorList>
    </citation>
    <scope>NUCLEOTIDE SEQUENCE [LARGE SCALE GENOMIC DNA]</scope>
    <source>
        <strain evidence="2 3">A-4</strain>
    </source>
</reference>
<sequence length="203" mass="23954">MTSIFISSFNCPACCGTNQFERYDRIDVSKTPQLRKSIIDWDLFKYTCNHCGHQVIIDYPTLYFDEENKVIIQYQPLSHSILKELTAELDTSKYKCRIVTHLEDFVEKVQIFNEGMDDKAIEFMKYLQSPNNEDEDIMFSYEYMVFTKVGPLVYQFMFINQNEVVASMNFSRELYLESLSEVAGAGEEYFIDKDWAEKFARQK</sequence>
<name>A0A1G6AES7_9STRE</name>
<dbReference type="InterPro" id="IPR025682">
    <property type="entry name" value="CpXC_dom"/>
</dbReference>
<dbReference type="Pfam" id="PF14353">
    <property type="entry name" value="CpXC"/>
    <property type="match status" value="1"/>
</dbReference>
<proteinExistence type="predicted"/>
<dbReference type="AlphaFoldDB" id="A0A1G6AES7"/>